<sequence length="288" mass="33114">MSAPRKGRETGAMDGTATNATAALKRERLSRRQQAFRADFRAKIGALYHGWAHVALIYAIGGAAIWYCARQIGSPAWYEWLVVPVAFVTANIFEWWIHKYVMHRPLKGLMGIYKRHTLAHHQFFTENEYTIDDTRDFRIVFFPPYALITFLAMSLVPAWLLNLAGFPDAGWLLLITNTALYLNYEFFHFCCHVKDDRIVRHIPFINTIRRHHAAHHNTAIMMERNFNLTYPIADWLFATSDLKRGLLGHLLNGYDSRFVRGDLKRVRNTLDDPQAGAPKARGPVMAAE</sequence>
<reference evidence="4" key="1">
    <citation type="submission" date="2021-10" db="EMBL/GenBank/DDBJ databases">
        <title>Roseicella aerolatum sp. nov., isolated from aerosols of e-waste dismantling site.</title>
        <authorList>
            <person name="Qin T."/>
        </authorList>
    </citation>
    <scope>NUCLEOTIDE SEQUENCE</scope>
    <source>
        <strain evidence="4">GB24</strain>
    </source>
</reference>
<evidence type="ECO:0000313" key="5">
    <source>
        <dbReference type="Proteomes" id="UP001139311"/>
    </source>
</evidence>
<dbReference type="EMBL" id="JAJAQI010000031">
    <property type="protein sequence ID" value="MCB4823761.1"/>
    <property type="molecule type" value="Genomic_DNA"/>
</dbReference>
<feature type="domain" description="Fatty acid hydroxylase" evidence="3">
    <location>
        <begin position="84"/>
        <end position="239"/>
    </location>
</feature>
<comment type="caution">
    <text evidence="4">The sequence shown here is derived from an EMBL/GenBank/DDBJ whole genome shotgun (WGS) entry which is preliminary data.</text>
</comment>
<keyword evidence="2" id="KW-0812">Transmembrane</keyword>
<proteinExistence type="predicted"/>
<evidence type="ECO:0000256" key="1">
    <source>
        <dbReference type="SAM" id="MobiDB-lite"/>
    </source>
</evidence>
<feature type="region of interest" description="Disordered" evidence="1">
    <location>
        <begin position="269"/>
        <end position="288"/>
    </location>
</feature>
<dbReference type="Pfam" id="PF04116">
    <property type="entry name" value="FA_hydroxylase"/>
    <property type="match status" value="1"/>
</dbReference>
<dbReference type="GO" id="GO:0016491">
    <property type="term" value="F:oxidoreductase activity"/>
    <property type="evidence" value="ECO:0007669"/>
    <property type="project" value="InterPro"/>
</dbReference>
<dbReference type="AlphaFoldDB" id="A0A9X1IFC0"/>
<feature type="transmembrane region" description="Helical" evidence="2">
    <location>
        <begin position="46"/>
        <end position="65"/>
    </location>
</feature>
<keyword evidence="5" id="KW-1185">Reference proteome</keyword>
<name>A0A9X1IFC0_9PROT</name>
<evidence type="ECO:0000313" key="4">
    <source>
        <dbReference type="EMBL" id="MCB4823761.1"/>
    </source>
</evidence>
<feature type="transmembrane region" description="Helical" evidence="2">
    <location>
        <begin position="77"/>
        <end position="97"/>
    </location>
</feature>
<feature type="transmembrane region" description="Helical" evidence="2">
    <location>
        <begin position="145"/>
        <end position="165"/>
    </location>
</feature>
<keyword evidence="2" id="KW-0472">Membrane</keyword>
<dbReference type="RefSeq" id="WP_226610860.1">
    <property type="nucleotide sequence ID" value="NZ_JAJAQI010000031.1"/>
</dbReference>
<gene>
    <name evidence="4" type="ORF">LHA35_18690</name>
</gene>
<dbReference type="Proteomes" id="UP001139311">
    <property type="component" value="Unassembled WGS sequence"/>
</dbReference>
<dbReference type="GO" id="GO:0008610">
    <property type="term" value="P:lipid biosynthetic process"/>
    <property type="evidence" value="ECO:0007669"/>
    <property type="project" value="InterPro"/>
</dbReference>
<dbReference type="GO" id="GO:0005506">
    <property type="term" value="F:iron ion binding"/>
    <property type="evidence" value="ECO:0007669"/>
    <property type="project" value="InterPro"/>
</dbReference>
<evidence type="ECO:0000259" key="3">
    <source>
        <dbReference type="Pfam" id="PF04116"/>
    </source>
</evidence>
<evidence type="ECO:0000256" key="2">
    <source>
        <dbReference type="SAM" id="Phobius"/>
    </source>
</evidence>
<accession>A0A9X1IFC0</accession>
<dbReference type="InterPro" id="IPR006694">
    <property type="entry name" value="Fatty_acid_hydroxylase"/>
</dbReference>
<protein>
    <submittedName>
        <fullName evidence="4">Sterol desaturase family protein</fullName>
    </submittedName>
</protein>
<feature type="transmembrane region" description="Helical" evidence="2">
    <location>
        <begin position="171"/>
        <end position="191"/>
    </location>
</feature>
<organism evidence="4 5">
    <name type="scientific">Roseicella aerolata</name>
    <dbReference type="NCBI Taxonomy" id="2883479"/>
    <lineage>
        <taxon>Bacteria</taxon>
        <taxon>Pseudomonadati</taxon>
        <taxon>Pseudomonadota</taxon>
        <taxon>Alphaproteobacteria</taxon>
        <taxon>Acetobacterales</taxon>
        <taxon>Roseomonadaceae</taxon>
        <taxon>Roseicella</taxon>
    </lineage>
</organism>
<keyword evidence="2" id="KW-1133">Transmembrane helix</keyword>